<proteinExistence type="predicted"/>
<dbReference type="EMBL" id="KV878890">
    <property type="protein sequence ID" value="OJJ88105.1"/>
    <property type="molecule type" value="Genomic_DNA"/>
</dbReference>
<evidence type="ECO:0000259" key="1">
    <source>
        <dbReference type="Pfam" id="PF07534"/>
    </source>
</evidence>
<evidence type="ECO:0000313" key="3">
    <source>
        <dbReference type="Proteomes" id="UP000184300"/>
    </source>
</evidence>
<dbReference type="Pfam" id="PF07534">
    <property type="entry name" value="TLD"/>
    <property type="match status" value="1"/>
</dbReference>
<dbReference type="RefSeq" id="XP_022404788.1">
    <property type="nucleotide sequence ID" value="XM_022542165.1"/>
</dbReference>
<feature type="domain" description="TLDc" evidence="1">
    <location>
        <begin position="340"/>
        <end position="457"/>
    </location>
</feature>
<dbReference type="VEuPathDB" id="FungiDB:ASPGLDRAFT_1506205"/>
<dbReference type="OrthoDB" id="5377405at2759"/>
<dbReference type="GeneID" id="34458426"/>
<dbReference type="AlphaFoldDB" id="A0A1L9VW30"/>
<protein>
    <recommendedName>
        <fullName evidence="1">TLDc domain-containing protein</fullName>
    </recommendedName>
</protein>
<accession>A0A1L9VW30</accession>
<gene>
    <name evidence="2" type="ORF">ASPGLDRAFT_1506205</name>
</gene>
<name>A0A1L9VW30_ASPGL</name>
<dbReference type="InterPro" id="IPR006571">
    <property type="entry name" value="TLDc_dom"/>
</dbReference>
<dbReference type="Proteomes" id="UP000184300">
    <property type="component" value="Unassembled WGS sequence"/>
</dbReference>
<reference evidence="3" key="1">
    <citation type="journal article" date="2017" name="Genome Biol.">
        <title>Comparative genomics reveals high biological diversity and specific adaptations in the industrially and medically important fungal genus Aspergillus.</title>
        <authorList>
            <person name="de Vries R.P."/>
            <person name="Riley R."/>
            <person name="Wiebenga A."/>
            <person name="Aguilar-Osorio G."/>
            <person name="Amillis S."/>
            <person name="Uchima C.A."/>
            <person name="Anderluh G."/>
            <person name="Asadollahi M."/>
            <person name="Askin M."/>
            <person name="Barry K."/>
            <person name="Battaglia E."/>
            <person name="Bayram O."/>
            <person name="Benocci T."/>
            <person name="Braus-Stromeyer S.A."/>
            <person name="Caldana C."/>
            <person name="Canovas D."/>
            <person name="Cerqueira G.C."/>
            <person name="Chen F."/>
            <person name="Chen W."/>
            <person name="Choi C."/>
            <person name="Clum A."/>
            <person name="Dos Santos R.A."/>
            <person name="Damasio A.R."/>
            <person name="Diallinas G."/>
            <person name="Emri T."/>
            <person name="Fekete E."/>
            <person name="Flipphi M."/>
            <person name="Freyberg S."/>
            <person name="Gallo A."/>
            <person name="Gournas C."/>
            <person name="Habgood R."/>
            <person name="Hainaut M."/>
            <person name="Harispe M.L."/>
            <person name="Henrissat B."/>
            <person name="Hilden K.S."/>
            <person name="Hope R."/>
            <person name="Hossain A."/>
            <person name="Karabika E."/>
            <person name="Karaffa L."/>
            <person name="Karanyi Z."/>
            <person name="Krasevec N."/>
            <person name="Kuo A."/>
            <person name="Kusch H."/>
            <person name="LaButti K."/>
            <person name="Lagendijk E.L."/>
            <person name="Lapidus A."/>
            <person name="Levasseur A."/>
            <person name="Lindquist E."/>
            <person name="Lipzen A."/>
            <person name="Logrieco A.F."/>
            <person name="MacCabe A."/>
            <person name="Maekelae M.R."/>
            <person name="Malavazi I."/>
            <person name="Melin P."/>
            <person name="Meyer V."/>
            <person name="Mielnichuk N."/>
            <person name="Miskei M."/>
            <person name="Molnar A.P."/>
            <person name="Mule G."/>
            <person name="Ngan C.Y."/>
            <person name="Orejas M."/>
            <person name="Orosz E."/>
            <person name="Ouedraogo J.P."/>
            <person name="Overkamp K.M."/>
            <person name="Park H.-S."/>
            <person name="Perrone G."/>
            <person name="Piumi F."/>
            <person name="Punt P.J."/>
            <person name="Ram A.F."/>
            <person name="Ramon A."/>
            <person name="Rauscher S."/>
            <person name="Record E."/>
            <person name="Riano-Pachon D.M."/>
            <person name="Robert V."/>
            <person name="Roehrig J."/>
            <person name="Ruller R."/>
            <person name="Salamov A."/>
            <person name="Salih N.S."/>
            <person name="Samson R.A."/>
            <person name="Sandor E."/>
            <person name="Sanguinetti M."/>
            <person name="Schuetze T."/>
            <person name="Sepcic K."/>
            <person name="Shelest E."/>
            <person name="Sherlock G."/>
            <person name="Sophianopoulou V."/>
            <person name="Squina F.M."/>
            <person name="Sun H."/>
            <person name="Susca A."/>
            <person name="Todd R.B."/>
            <person name="Tsang A."/>
            <person name="Unkles S.E."/>
            <person name="van de Wiele N."/>
            <person name="van Rossen-Uffink D."/>
            <person name="Oliveira J.V."/>
            <person name="Vesth T.C."/>
            <person name="Visser J."/>
            <person name="Yu J.-H."/>
            <person name="Zhou M."/>
            <person name="Andersen M.R."/>
            <person name="Archer D.B."/>
            <person name="Baker S.E."/>
            <person name="Benoit I."/>
            <person name="Brakhage A.A."/>
            <person name="Braus G.H."/>
            <person name="Fischer R."/>
            <person name="Frisvad J.C."/>
            <person name="Goldman G.H."/>
            <person name="Houbraken J."/>
            <person name="Oakley B."/>
            <person name="Pocsi I."/>
            <person name="Scazzocchio C."/>
            <person name="Seiboth B."/>
            <person name="vanKuyk P.A."/>
            <person name="Wortman J."/>
            <person name="Dyer P.S."/>
            <person name="Grigoriev I.V."/>
        </authorList>
    </citation>
    <scope>NUCLEOTIDE SEQUENCE [LARGE SCALE GENOMIC DNA]</scope>
    <source>
        <strain evidence="3">CBS 516.65</strain>
    </source>
</reference>
<keyword evidence="3" id="KW-1185">Reference proteome</keyword>
<sequence>MDPQDNPKNVAALVKKGLMTRDAVLKTLTGRMEDYVALSQDERSQLRKTFDSLCINENSTRKITQSAFVSFLQTTGFLPLNMTEAGALVYRSLLYLSQAPFYESTAESLKLDGLLRAVASTEFERSSKAYDEDSDTRSRTPADTRRLLFQSLATTRDGKGLPFDTDHARKEAERRAFDFSGVLKAESARVFAQTNYGDEMFHGLLDTLVNAQHTLIGWGGVPRDGFRQFAKELRGGRGELLHHLSIPQDEFRAVVKLFLVAHVGRPIVQIEQSAYLDCISHCIVRSFSRDTDLGITWEMFEQARNGVLHKYYNITESTTSINAAILAEQIAATQTAAVPDPVILLISGKLTQTGERAVFGYHLIWFKSGDPDPCLLFQLSPVHDVFRGDNAGRPGWKIDSDENLVFGERSNGVALVLGKDCKRAMVSHHVSGKGMYDATTWRGDWQADMQVEEIEMWIEL</sequence>
<dbReference type="STRING" id="1160497.A0A1L9VW30"/>
<organism evidence="2 3">
    <name type="scientific">Aspergillus glaucus CBS 516.65</name>
    <dbReference type="NCBI Taxonomy" id="1160497"/>
    <lineage>
        <taxon>Eukaryota</taxon>
        <taxon>Fungi</taxon>
        <taxon>Dikarya</taxon>
        <taxon>Ascomycota</taxon>
        <taxon>Pezizomycotina</taxon>
        <taxon>Eurotiomycetes</taxon>
        <taxon>Eurotiomycetidae</taxon>
        <taxon>Eurotiales</taxon>
        <taxon>Aspergillaceae</taxon>
        <taxon>Aspergillus</taxon>
        <taxon>Aspergillus subgen. Aspergillus</taxon>
    </lineage>
</organism>
<evidence type="ECO:0000313" key="2">
    <source>
        <dbReference type="EMBL" id="OJJ88105.1"/>
    </source>
</evidence>